<feature type="domain" description="CMP/dCMP-type deaminase" evidence="13">
    <location>
        <begin position="16"/>
        <end position="138"/>
    </location>
</feature>
<dbReference type="InterPro" id="IPR016192">
    <property type="entry name" value="APOBEC/CMP_deaminase_Zn-bd"/>
</dbReference>
<dbReference type="InterPro" id="IPR002125">
    <property type="entry name" value="CMP_dCMP_dom"/>
</dbReference>
<dbReference type="InterPro" id="IPR016193">
    <property type="entry name" value="Cytidine_deaminase-like"/>
</dbReference>
<keyword evidence="9 12" id="KW-0521">NADP</keyword>
<evidence type="ECO:0000256" key="4">
    <source>
        <dbReference type="ARBA" id="ARBA00005259"/>
    </source>
</evidence>
<dbReference type="RefSeq" id="WP_114956468.1">
    <property type="nucleotide sequence ID" value="NZ_JBHSJF010000006.1"/>
</dbReference>
<evidence type="ECO:0000259" key="13">
    <source>
        <dbReference type="PROSITE" id="PS51747"/>
    </source>
</evidence>
<proteinExistence type="inferred from homology"/>
<keyword evidence="11" id="KW-0511">Multifunctional enzyme</keyword>
<dbReference type="InterPro" id="IPR004794">
    <property type="entry name" value="Eubact_RibD"/>
</dbReference>
<keyword evidence="10 12" id="KW-0560">Oxidoreductase</keyword>
<evidence type="ECO:0000256" key="8">
    <source>
        <dbReference type="ARBA" id="ARBA00022833"/>
    </source>
</evidence>
<dbReference type="CDD" id="cd01284">
    <property type="entry name" value="Riboflavin_deaminase-reductase"/>
    <property type="match status" value="1"/>
</dbReference>
<sequence>MTDQAVEHAAAGAATEDDVRFIEAALRLGARGLGRTWPNPAVGALVVKDGEVLGRGWTADGGRPHGEPIALRQAGERARGATIYVGLEPCSHHGKTPPCVDAIIAAGISRVVSAIEDPNPLVAGQGHAQLRAAGLDVVVGIGADLARQIHAGHIMRVTKNRPYVTLKLAVSADGKAGLAGRRPAPITRDVARDLVHMMRAQSDAIAVGIGTVIADDPVLTSRLPDLEKLSPVRVVFDTSLRLSRFSQLVTTARETPVWVVTEHSASHDAERSLAPHGVEIIRSGIDDAGIDIAKALTELSRRGITRLMVEGGPVLADSFLQAGLVDEAVIFTSPNNLGEDAVPALPGPVERVLNEAGLGLSEHHQAGVDLMQIYRRA</sequence>
<comment type="pathway">
    <text evidence="3 12">Cofactor biosynthesis; riboflavin biosynthesis; 5-amino-6-(D-ribitylamino)uracil from GTP: step 3/4.</text>
</comment>
<dbReference type="EC" id="1.1.1.193" evidence="12"/>
<comment type="pathway">
    <text evidence="2 12">Cofactor biosynthesis; riboflavin biosynthesis; 5-amino-6-(D-ribitylamino)uracil from GTP: step 2/4.</text>
</comment>
<evidence type="ECO:0000256" key="10">
    <source>
        <dbReference type="ARBA" id="ARBA00023002"/>
    </source>
</evidence>
<comment type="cofactor">
    <cofactor evidence="12">
        <name>Zn(2+)</name>
        <dbReference type="ChEBI" id="CHEBI:29105"/>
    </cofactor>
    <text evidence="12">Binds 1 zinc ion.</text>
</comment>
<evidence type="ECO:0000256" key="1">
    <source>
        <dbReference type="ARBA" id="ARBA00002151"/>
    </source>
</evidence>
<evidence type="ECO:0000256" key="6">
    <source>
        <dbReference type="ARBA" id="ARBA00022619"/>
    </source>
</evidence>
<dbReference type="NCBIfam" id="TIGR00326">
    <property type="entry name" value="eubact_ribD"/>
    <property type="match status" value="1"/>
</dbReference>
<name>A0ABV9Z336_9HYPH</name>
<keyword evidence="8 12" id="KW-0862">Zinc</keyword>
<dbReference type="EC" id="3.5.4.26" evidence="12"/>
<dbReference type="PANTHER" id="PTHR38011">
    <property type="entry name" value="DIHYDROFOLATE REDUCTASE FAMILY PROTEIN (AFU_ORTHOLOGUE AFUA_8G06820)"/>
    <property type="match status" value="1"/>
</dbReference>
<dbReference type="Gene3D" id="3.40.140.10">
    <property type="entry name" value="Cytidine Deaminase, domain 2"/>
    <property type="match status" value="1"/>
</dbReference>
<evidence type="ECO:0000256" key="3">
    <source>
        <dbReference type="ARBA" id="ARBA00004910"/>
    </source>
</evidence>
<dbReference type="PROSITE" id="PS00903">
    <property type="entry name" value="CYT_DCMP_DEAMINASES_1"/>
    <property type="match status" value="1"/>
</dbReference>
<keyword evidence="7 12" id="KW-0479">Metal-binding</keyword>
<evidence type="ECO:0000256" key="12">
    <source>
        <dbReference type="PIRNR" id="PIRNR006769"/>
    </source>
</evidence>
<evidence type="ECO:0000256" key="2">
    <source>
        <dbReference type="ARBA" id="ARBA00004882"/>
    </source>
</evidence>
<dbReference type="PROSITE" id="PS51747">
    <property type="entry name" value="CYT_DCMP_DEAMINASES_2"/>
    <property type="match status" value="1"/>
</dbReference>
<dbReference type="GO" id="GO:0008703">
    <property type="term" value="F:5-amino-6-(5-phosphoribosylamino)uracil reductase activity"/>
    <property type="evidence" value="ECO:0007669"/>
    <property type="project" value="UniProtKB-EC"/>
</dbReference>
<comment type="similarity">
    <text evidence="4 12">In the N-terminal section; belongs to the cytidine and deoxycytidylate deaminase family.</text>
</comment>
<keyword evidence="6 12" id="KW-0686">Riboflavin biosynthesis</keyword>
<gene>
    <name evidence="14" type="primary">ribD</name>
    <name evidence="14" type="ORF">ACFPFW_08100</name>
</gene>
<comment type="catalytic activity">
    <reaction evidence="12">
        <text>5-amino-6-(5-phospho-D-ribitylamino)uracil + NADP(+) = 5-amino-6-(5-phospho-D-ribosylamino)uracil + NADPH + H(+)</text>
        <dbReference type="Rhea" id="RHEA:17845"/>
        <dbReference type="ChEBI" id="CHEBI:15378"/>
        <dbReference type="ChEBI" id="CHEBI:57783"/>
        <dbReference type="ChEBI" id="CHEBI:58349"/>
        <dbReference type="ChEBI" id="CHEBI:58421"/>
        <dbReference type="ChEBI" id="CHEBI:58453"/>
        <dbReference type="EC" id="1.1.1.193"/>
    </reaction>
</comment>
<keyword evidence="12 14" id="KW-0378">Hydrolase</keyword>
<dbReference type="Pfam" id="PF01872">
    <property type="entry name" value="RibD_C"/>
    <property type="match status" value="1"/>
</dbReference>
<dbReference type="PIRSF" id="PIRSF006769">
    <property type="entry name" value="RibD"/>
    <property type="match status" value="1"/>
</dbReference>
<comment type="caution">
    <text evidence="14">The sequence shown here is derived from an EMBL/GenBank/DDBJ whole genome shotgun (WGS) entry which is preliminary data.</text>
</comment>
<dbReference type="Proteomes" id="UP001595796">
    <property type="component" value="Unassembled WGS sequence"/>
</dbReference>
<dbReference type="InterPro" id="IPR024072">
    <property type="entry name" value="DHFR-like_dom_sf"/>
</dbReference>
<dbReference type="InterPro" id="IPR002734">
    <property type="entry name" value="RibDG_C"/>
</dbReference>
<dbReference type="SUPFAM" id="SSF53927">
    <property type="entry name" value="Cytidine deaminase-like"/>
    <property type="match status" value="1"/>
</dbReference>
<dbReference type="PANTHER" id="PTHR38011:SF7">
    <property type="entry name" value="2,5-DIAMINO-6-RIBOSYLAMINO-4(3H)-PYRIMIDINONE 5'-PHOSPHATE REDUCTASE"/>
    <property type="match status" value="1"/>
</dbReference>
<comment type="catalytic activity">
    <reaction evidence="12">
        <text>2,5-diamino-6-hydroxy-4-(5-phosphoribosylamino)-pyrimidine + H2O + H(+) = 5-amino-6-(5-phospho-D-ribosylamino)uracil + NH4(+)</text>
        <dbReference type="Rhea" id="RHEA:21868"/>
        <dbReference type="ChEBI" id="CHEBI:15377"/>
        <dbReference type="ChEBI" id="CHEBI:15378"/>
        <dbReference type="ChEBI" id="CHEBI:28938"/>
        <dbReference type="ChEBI" id="CHEBI:58453"/>
        <dbReference type="ChEBI" id="CHEBI:58614"/>
        <dbReference type="EC" id="3.5.4.26"/>
    </reaction>
</comment>
<dbReference type="InterPro" id="IPR050765">
    <property type="entry name" value="Riboflavin_Biosynth_HTPR"/>
</dbReference>
<organism evidence="14 15">
    <name type="scientific">Flaviflagellibacter deserti</name>
    <dbReference type="NCBI Taxonomy" id="2267266"/>
    <lineage>
        <taxon>Bacteria</taxon>
        <taxon>Pseudomonadati</taxon>
        <taxon>Pseudomonadota</taxon>
        <taxon>Alphaproteobacteria</taxon>
        <taxon>Hyphomicrobiales</taxon>
        <taxon>Flaviflagellibacter</taxon>
    </lineage>
</organism>
<evidence type="ECO:0000313" key="14">
    <source>
        <dbReference type="EMBL" id="MFC5067979.1"/>
    </source>
</evidence>
<comment type="similarity">
    <text evidence="5 12">In the C-terminal section; belongs to the HTP reductase family.</text>
</comment>
<protein>
    <recommendedName>
        <fullName evidence="12">Riboflavin biosynthesis protein RibD</fullName>
    </recommendedName>
    <domain>
        <recommendedName>
            <fullName evidence="12">Diaminohydroxyphosphoribosylaminopyrimidine deaminase</fullName>
            <shortName evidence="12">DRAP deaminase</shortName>
            <ecNumber evidence="12">3.5.4.26</ecNumber>
        </recommendedName>
        <alternativeName>
            <fullName evidence="12">Riboflavin-specific deaminase</fullName>
        </alternativeName>
    </domain>
    <domain>
        <recommendedName>
            <fullName evidence="12">5-amino-6-(5-phosphoribosylamino)uracil reductase</fullName>
            <ecNumber evidence="12">1.1.1.193</ecNumber>
        </recommendedName>
        <alternativeName>
            <fullName evidence="12">HTP reductase</fullName>
        </alternativeName>
    </domain>
</protein>
<reference evidence="15" key="1">
    <citation type="journal article" date="2019" name="Int. J. Syst. Evol. Microbiol.">
        <title>The Global Catalogue of Microorganisms (GCM) 10K type strain sequencing project: providing services to taxonomists for standard genome sequencing and annotation.</title>
        <authorList>
            <consortium name="The Broad Institute Genomics Platform"/>
            <consortium name="The Broad Institute Genome Sequencing Center for Infectious Disease"/>
            <person name="Wu L."/>
            <person name="Ma J."/>
        </authorList>
    </citation>
    <scope>NUCLEOTIDE SEQUENCE [LARGE SCALE GENOMIC DNA]</scope>
    <source>
        <strain evidence="15">CGMCC 1.16444</strain>
    </source>
</reference>
<evidence type="ECO:0000313" key="15">
    <source>
        <dbReference type="Proteomes" id="UP001595796"/>
    </source>
</evidence>
<evidence type="ECO:0000256" key="5">
    <source>
        <dbReference type="ARBA" id="ARBA00007417"/>
    </source>
</evidence>
<evidence type="ECO:0000256" key="11">
    <source>
        <dbReference type="ARBA" id="ARBA00023268"/>
    </source>
</evidence>
<comment type="function">
    <text evidence="1 12">Converts 2,5-diamino-6-(ribosylamino)-4(3h)-pyrimidinone 5'-phosphate into 5-amino-6-(ribosylamino)-2,4(1h,3h)-pyrimidinedione 5'-phosphate.</text>
</comment>
<keyword evidence="15" id="KW-1185">Reference proteome</keyword>
<dbReference type="Gene3D" id="3.40.430.10">
    <property type="entry name" value="Dihydrofolate Reductase, subunit A"/>
    <property type="match status" value="1"/>
</dbReference>
<dbReference type="EMBL" id="JBHSJF010000006">
    <property type="protein sequence ID" value="MFC5067979.1"/>
    <property type="molecule type" value="Genomic_DNA"/>
</dbReference>
<dbReference type="SUPFAM" id="SSF53597">
    <property type="entry name" value="Dihydrofolate reductase-like"/>
    <property type="match status" value="1"/>
</dbReference>
<dbReference type="Pfam" id="PF00383">
    <property type="entry name" value="dCMP_cyt_deam_1"/>
    <property type="match status" value="1"/>
</dbReference>
<dbReference type="GO" id="GO:0008835">
    <property type="term" value="F:diaminohydroxyphosphoribosylaminopyrimidine deaminase activity"/>
    <property type="evidence" value="ECO:0007669"/>
    <property type="project" value="UniProtKB-EC"/>
</dbReference>
<evidence type="ECO:0000256" key="9">
    <source>
        <dbReference type="ARBA" id="ARBA00022857"/>
    </source>
</evidence>
<evidence type="ECO:0000256" key="7">
    <source>
        <dbReference type="ARBA" id="ARBA00022723"/>
    </source>
</evidence>
<accession>A0ABV9Z336</accession>